<keyword evidence="2" id="KW-1185">Reference proteome</keyword>
<protein>
    <submittedName>
        <fullName evidence="1">Uncharacterized protein</fullName>
    </submittedName>
</protein>
<sequence length="237" mass="26646">MWCIHIISRKEIRYPLSHYGRGDATDEGVNGGGKCGDAMAWPRNRCPVRQPGVEENLAPPRRHAATPPSRHHLSFSLCFKDVHLHTSSNHKPSISALSQAHELHVVIVAAVAYYSRHVSREKKSSHAWSITHQCTSLRSRSLPPPPSSSLAVGISLAYPFAHAFSPSYQPPLTWINGYTRPLIFRIQSQLYIRFSQQRWTKETPLNTEKERKTGVVVLKTSGMDSWYRDAGLPPPLP</sequence>
<reference evidence="1" key="1">
    <citation type="submission" date="2023-06" db="EMBL/GenBank/DDBJ databases">
        <title>Genome-scale phylogeny and comparative genomics of the fungal order Sordariales.</title>
        <authorList>
            <consortium name="Lawrence Berkeley National Laboratory"/>
            <person name="Hensen N."/>
            <person name="Bonometti L."/>
            <person name="Westerberg I."/>
            <person name="Brannstrom I.O."/>
            <person name="Guillou S."/>
            <person name="Cros-Aarteil S."/>
            <person name="Calhoun S."/>
            <person name="Haridas S."/>
            <person name="Kuo A."/>
            <person name="Mondo S."/>
            <person name="Pangilinan J."/>
            <person name="Riley R."/>
            <person name="LaButti K."/>
            <person name="Andreopoulos B."/>
            <person name="Lipzen A."/>
            <person name="Chen C."/>
            <person name="Yanf M."/>
            <person name="Daum C."/>
            <person name="Ng V."/>
            <person name="Clum A."/>
            <person name="Steindorff A."/>
            <person name="Ohm R."/>
            <person name="Martin F."/>
            <person name="Silar P."/>
            <person name="Natvig D."/>
            <person name="Lalanne C."/>
            <person name="Gautier V."/>
            <person name="Ament-velasquez S.L."/>
            <person name="Kruys A."/>
            <person name="Hutchinson M.I."/>
            <person name="Powell A.J."/>
            <person name="Barry K."/>
            <person name="Miller A.N."/>
            <person name="Grigoriev I.V."/>
            <person name="Debuchy R."/>
            <person name="Gladieux P."/>
            <person name="Thoren M.H."/>
            <person name="Johannesson H."/>
        </authorList>
    </citation>
    <scope>NUCLEOTIDE SEQUENCE</scope>
    <source>
        <strain evidence="1">SMH3391-2</strain>
    </source>
</reference>
<dbReference type="AlphaFoldDB" id="A0AA39X971"/>
<dbReference type="EMBL" id="JAULSR010000002">
    <property type="protein sequence ID" value="KAK0629641.1"/>
    <property type="molecule type" value="Genomic_DNA"/>
</dbReference>
<name>A0AA39X971_9PEZI</name>
<evidence type="ECO:0000313" key="1">
    <source>
        <dbReference type="EMBL" id="KAK0629641.1"/>
    </source>
</evidence>
<organism evidence="1 2">
    <name type="scientific">Bombardia bombarda</name>
    <dbReference type="NCBI Taxonomy" id="252184"/>
    <lineage>
        <taxon>Eukaryota</taxon>
        <taxon>Fungi</taxon>
        <taxon>Dikarya</taxon>
        <taxon>Ascomycota</taxon>
        <taxon>Pezizomycotina</taxon>
        <taxon>Sordariomycetes</taxon>
        <taxon>Sordariomycetidae</taxon>
        <taxon>Sordariales</taxon>
        <taxon>Lasiosphaeriaceae</taxon>
        <taxon>Bombardia</taxon>
    </lineage>
</organism>
<proteinExistence type="predicted"/>
<comment type="caution">
    <text evidence="1">The sequence shown here is derived from an EMBL/GenBank/DDBJ whole genome shotgun (WGS) entry which is preliminary data.</text>
</comment>
<gene>
    <name evidence="1" type="ORF">B0T17DRAFT_193233</name>
</gene>
<accession>A0AA39X971</accession>
<evidence type="ECO:0000313" key="2">
    <source>
        <dbReference type="Proteomes" id="UP001174934"/>
    </source>
</evidence>
<dbReference type="Proteomes" id="UP001174934">
    <property type="component" value="Unassembled WGS sequence"/>
</dbReference>